<name>A0ABV3HAL6_9ACTN</name>
<dbReference type="SMART" id="SM00331">
    <property type="entry name" value="PP2C_SIG"/>
    <property type="match status" value="1"/>
</dbReference>
<reference evidence="5 6" key="1">
    <citation type="submission" date="2024-06" db="EMBL/GenBank/DDBJ databases">
        <title>The Natural Products Discovery Center: Release of the First 8490 Sequenced Strains for Exploring Actinobacteria Biosynthetic Diversity.</title>
        <authorList>
            <person name="Kalkreuter E."/>
            <person name="Kautsar S.A."/>
            <person name="Yang D."/>
            <person name="Bader C.D."/>
            <person name="Teijaro C.N."/>
            <person name="Fluegel L."/>
            <person name="Davis C.M."/>
            <person name="Simpson J.R."/>
            <person name="Lauterbach L."/>
            <person name="Steele A.D."/>
            <person name="Gui C."/>
            <person name="Meng S."/>
            <person name="Li G."/>
            <person name="Viehrig K."/>
            <person name="Ye F."/>
            <person name="Su P."/>
            <person name="Kiefer A.F."/>
            <person name="Nichols A."/>
            <person name="Cepeda A.J."/>
            <person name="Yan W."/>
            <person name="Fan B."/>
            <person name="Jiang Y."/>
            <person name="Adhikari A."/>
            <person name="Zheng C.-J."/>
            <person name="Schuster L."/>
            <person name="Cowan T.M."/>
            <person name="Smanski M.J."/>
            <person name="Chevrette M.G."/>
            <person name="De Carvalho L.P.S."/>
            <person name="Shen B."/>
        </authorList>
    </citation>
    <scope>NUCLEOTIDE SEQUENCE [LARGE SCALE GENOMIC DNA]</scope>
    <source>
        <strain evidence="5 6">NPDC049574</strain>
    </source>
</reference>
<dbReference type="PANTHER" id="PTHR43156:SF2">
    <property type="entry name" value="STAGE II SPORULATION PROTEIN E"/>
    <property type="match status" value="1"/>
</dbReference>
<evidence type="ECO:0000313" key="6">
    <source>
        <dbReference type="Proteomes" id="UP001552427"/>
    </source>
</evidence>
<feature type="region of interest" description="Disordered" evidence="2">
    <location>
        <begin position="1"/>
        <end position="20"/>
    </location>
</feature>
<feature type="domain" description="GAF" evidence="3">
    <location>
        <begin position="217"/>
        <end position="369"/>
    </location>
</feature>
<accession>A0ABV3HAL6</accession>
<evidence type="ECO:0000259" key="3">
    <source>
        <dbReference type="SMART" id="SM00065"/>
    </source>
</evidence>
<dbReference type="Gene3D" id="3.60.40.10">
    <property type="entry name" value="PPM-type phosphatase domain"/>
    <property type="match status" value="1"/>
</dbReference>
<keyword evidence="1" id="KW-0378">Hydrolase</keyword>
<evidence type="ECO:0000259" key="4">
    <source>
        <dbReference type="SMART" id="SM00331"/>
    </source>
</evidence>
<evidence type="ECO:0000313" key="5">
    <source>
        <dbReference type="EMBL" id="MEV4289549.1"/>
    </source>
</evidence>
<feature type="domain" description="GAF" evidence="3">
    <location>
        <begin position="21"/>
        <end position="168"/>
    </location>
</feature>
<dbReference type="Pfam" id="PF07228">
    <property type="entry name" value="SpoIIE"/>
    <property type="match status" value="1"/>
</dbReference>
<dbReference type="RefSeq" id="WP_364455874.1">
    <property type="nucleotide sequence ID" value="NZ_JBFARM010000009.1"/>
</dbReference>
<dbReference type="SUPFAM" id="SSF55781">
    <property type="entry name" value="GAF domain-like"/>
    <property type="match status" value="2"/>
</dbReference>
<dbReference type="InterPro" id="IPR029016">
    <property type="entry name" value="GAF-like_dom_sf"/>
</dbReference>
<evidence type="ECO:0000256" key="1">
    <source>
        <dbReference type="ARBA" id="ARBA00022801"/>
    </source>
</evidence>
<protein>
    <submittedName>
        <fullName evidence="5">SpoIIE family protein phosphatase</fullName>
    </submittedName>
</protein>
<dbReference type="SMART" id="SM00065">
    <property type="entry name" value="GAF"/>
    <property type="match status" value="2"/>
</dbReference>
<dbReference type="Proteomes" id="UP001552427">
    <property type="component" value="Unassembled WGS sequence"/>
</dbReference>
<dbReference type="InterPro" id="IPR052016">
    <property type="entry name" value="Bact_Sigma-Reg"/>
</dbReference>
<comment type="caution">
    <text evidence="5">The sequence shown here is derived from an EMBL/GenBank/DDBJ whole genome shotgun (WGS) entry which is preliminary data.</text>
</comment>
<evidence type="ECO:0000256" key="2">
    <source>
        <dbReference type="SAM" id="MobiDB-lite"/>
    </source>
</evidence>
<dbReference type="PANTHER" id="PTHR43156">
    <property type="entry name" value="STAGE II SPORULATION PROTEIN E-RELATED"/>
    <property type="match status" value="1"/>
</dbReference>
<sequence>MVRPAGTARRPAARPAGLAPAPDAGMERFARLAASVMGVPVAMVALAEADRLTLPGLVGLKERRDVLRRLPLSRSLSGRVTATGEPLIVTDVRADARFAGQPPVAERQWGLAAYAGMPLTVAGQVLGVLCAAGPAARAWTDAQLADLTDLAAACSAELRSRAAARSALLAQQDAERDHRVAEQARVAAEQAGVRAQAGWDAAELLLRASQELAGAATLDDVQHLLRNLVSDPLKPVRTSLSLLQDGRLRPMPDTETDPAPPGAGPALSCALDENHPLAHAARERRLVSVGDPGELARAYGEGVAGAFALLDVRALVCVPLAHAGEVHGVLLIGWGEPHHAGPSERAVLTAIAGYVSQAVQRASVLDERVSVARQLQSAMLTDLPAAPGLDLAALYLAAAADDLVGGDWYDAFPLPAQTPAAAALTVAVGDITGHDMQAAAVMGQTRAMLRQAVLDHPGLGPAAAVTALQQACGVLDLHLSGTLLLGHLAPVARSGSWCFTWTNAGHPPPLLARPGAPAECLEEHGLLLFPGLDPGPRHDHQRFLKPGAVLLLYTDGLVDRPGTTIDEATAEVIAVLGACRDRPLPDLLNAVAAVAGDHPDDDIALLAIRVPRR</sequence>
<organism evidence="5 6">
    <name type="scientific">Nonomuraea bangladeshensis</name>
    <dbReference type="NCBI Taxonomy" id="404385"/>
    <lineage>
        <taxon>Bacteria</taxon>
        <taxon>Bacillati</taxon>
        <taxon>Actinomycetota</taxon>
        <taxon>Actinomycetes</taxon>
        <taxon>Streptosporangiales</taxon>
        <taxon>Streptosporangiaceae</taxon>
        <taxon>Nonomuraea</taxon>
    </lineage>
</organism>
<dbReference type="Pfam" id="PF01590">
    <property type="entry name" value="GAF"/>
    <property type="match status" value="1"/>
</dbReference>
<keyword evidence="6" id="KW-1185">Reference proteome</keyword>
<dbReference type="Pfam" id="PF13185">
    <property type="entry name" value="GAF_2"/>
    <property type="match status" value="1"/>
</dbReference>
<feature type="domain" description="PPM-type phosphatase" evidence="4">
    <location>
        <begin position="389"/>
        <end position="610"/>
    </location>
</feature>
<dbReference type="Gene3D" id="3.30.450.40">
    <property type="match status" value="2"/>
</dbReference>
<dbReference type="EMBL" id="JBFARM010000009">
    <property type="protein sequence ID" value="MEV4289549.1"/>
    <property type="molecule type" value="Genomic_DNA"/>
</dbReference>
<dbReference type="InterPro" id="IPR001932">
    <property type="entry name" value="PPM-type_phosphatase-like_dom"/>
</dbReference>
<dbReference type="InterPro" id="IPR003018">
    <property type="entry name" value="GAF"/>
</dbReference>
<dbReference type="InterPro" id="IPR036457">
    <property type="entry name" value="PPM-type-like_dom_sf"/>
</dbReference>
<gene>
    <name evidence="5" type="ORF">AB0K40_28950</name>
</gene>
<proteinExistence type="predicted"/>